<dbReference type="SUPFAM" id="SSF55073">
    <property type="entry name" value="Nucleotide cyclase"/>
    <property type="match status" value="1"/>
</dbReference>
<dbReference type="Pfam" id="PF00990">
    <property type="entry name" value="GGDEF"/>
    <property type="match status" value="1"/>
</dbReference>
<dbReference type="InterPro" id="IPR043128">
    <property type="entry name" value="Rev_trsase/Diguanyl_cyclase"/>
</dbReference>
<dbReference type="Gene3D" id="6.10.340.10">
    <property type="match status" value="1"/>
</dbReference>
<feature type="transmembrane region" description="Helical" evidence="1">
    <location>
        <begin position="7"/>
        <end position="28"/>
    </location>
</feature>
<keyword evidence="1" id="KW-1133">Transmembrane helix</keyword>
<keyword evidence="6" id="KW-1185">Reference proteome</keyword>
<dbReference type="CDD" id="cd06225">
    <property type="entry name" value="HAMP"/>
    <property type="match status" value="1"/>
</dbReference>
<protein>
    <submittedName>
        <fullName evidence="5">EAL domain-containing protein</fullName>
    </submittedName>
</protein>
<evidence type="ECO:0000256" key="1">
    <source>
        <dbReference type="SAM" id="Phobius"/>
    </source>
</evidence>
<dbReference type="PANTHER" id="PTHR33121">
    <property type="entry name" value="CYCLIC DI-GMP PHOSPHODIESTERASE PDEF"/>
    <property type="match status" value="1"/>
</dbReference>
<dbReference type="InterPro" id="IPR050706">
    <property type="entry name" value="Cyclic-di-GMP_PDE-like"/>
</dbReference>
<comment type="caution">
    <text evidence="5">The sequence shown here is derived from an EMBL/GenBank/DDBJ whole genome shotgun (WGS) entry which is preliminary data.</text>
</comment>
<feature type="transmembrane region" description="Helical" evidence="1">
    <location>
        <begin position="150"/>
        <end position="169"/>
    </location>
</feature>
<dbReference type="SMART" id="SM00267">
    <property type="entry name" value="GGDEF"/>
    <property type="match status" value="1"/>
</dbReference>
<keyword evidence="1" id="KW-0812">Transmembrane</keyword>
<dbReference type="Pfam" id="PF16448">
    <property type="entry name" value="LapD_MoxY_N"/>
    <property type="match status" value="1"/>
</dbReference>
<dbReference type="EMBL" id="WTVH01000019">
    <property type="protein sequence ID" value="NMF93835.1"/>
    <property type="molecule type" value="Genomic_DNA"/>
</dbReference>
<dbReference type="Pfam" id="PF00563">
    <property type="entry name" value="EAL"/>
    <property type="match status" value="1"/>
</dbReference>
<dbReference type="SUPFAM" id="SSF141868">
    <property type="entry name" value="EAL domain-like"/>
    <property type="match status" value="1"/>
</dbReference>
<accession>A0ABX1N3K5</accession>
<dbReference type="InterPro" id="IPR000160">
    <property type="entry name" value="GGDEF_dom"/>
</dbReference>
<feature type="domain" description="HAMP" evidence="3">
    <location>
        <begin position="170"/>
        <end position="221"/>
    </location>
</feature>
<dbReference type="InterPro" id="IPR032244">
    <property type="entry name" value="LapD_MoxY_N"/>
</dbReference>
<evidence type="ECO:0000313" key="5">
    <source>
        <dbReference type="EMBL" id="NMF93835.1"/>
    </source>
</evidence>
<dbReference type="SMART" id="SM00304">
    <property type="entry name" value="HAMP"/>
    <property type="match status" value="1"/>
</dbReference>
<dbReference type="Pfam" id="PF00672">
    <property type="entry name" value="HAMP"/>
    <property type="match status" value="1"/>
</dbReference>
<feature type="domain" description="EAL" evidence="2">
    <location>
        <begin position="404"/>
        <end position="650"/>
    </location>
</feature>
<dbReference type="InterPro" id="IPR029787">
    <property type="entry name" value="Nucleotide_cyclase"/>
</dbReference>
<dbReference type="Gene3D" id="3.30.110.200">
    <property type="match status" value="1"/>
</dbReference>
<evidence type="ECO:0000313" key="6">
    <source>
        <dbReference type="Proteomes" id="UP000601990"/>
    </source>
</evidence>
<evidence type="ECO:0000259" key="3">
    <source>
        <dbReference type="PROSITE" id="PS50885"/>
    </source>
</evidence>
<reference evidence="5" key="1">
    <citation type="submission" date="2019-12" db="EMBL/GenBank/DDBJ databases">
        <title>Comparative genomics gives insights into the taxonomy of the Azoarcus-Aromatoleum group and reveals separate origins of nif in the plant-associated Azoarcus and non-plant-associated Aromatoleum sub-groups.</title>
        <authorList>
            <person name="Lafos M."/>
            <person name="Maluk M."/>
            <person name="Batista M."/>
            <person name="Junghare M."/>
            <person name="Carmona M."/>
            <person name="Faoro H."/>
            <person name="Cruz L.M."/>
            <person name="Battistoni F."/>
            <person name="De Souza E."/>
            <person name="Pedrosa F."/>
            <person name="Chen W.-M."/>
            <person name="Poole P.S."/>
            <person name="Dixon R.A."/>
            <person name="James E.K."/>
        </authorList>
    </citation>
    <scope>NUCLEOTIDE SEQUENCE</scope>
    <source>
        <strain evidence="5">U120</strain>
    </source>
</reference>
<evidence type="ECO:0000259" key="2">
    <source>
        <dbReference type="PROSITE" id="PS50883"/>
    </source>
</evidence>
<dbReference type="InterPro" id="IPR042461">
    <property type="entry name" value="LapD_MoxY_peri_C"/>
</dbReference>
<dbReference type="InterPro" id="IPR003660">
    <property type="entry name" value="HAMP_dom"/>
</dbReference>
<dbReference type="PROSITE" id="PS50887">
    <property type="entry name" value="GGDEF"/>
    <property type="match status" value="1"/>
</dbReference>
<dbReference type="Gene3D" id="3.20.20.450">
    <property type="entry name" value="EAL domain"/>
    <property type="match status" value="1"/>
</dbReference>
<sequence length="650" mass="70692">MSLIKQLWIAIAIVMSLSLGGSLVVSTLSARHYLEQQLQVKNLDNATSLALALSQLPKDPVTVELQVAAQFDAGHYRLIRLTGPSGDVVIEREYAGPRNGAPDWFSRLIPIEARPGVAQVQDGWHQFGTLTLESHKRYAYDALWVGTKQLLLWFGLGGALTGLIGTLIIKHITRPLRQVVEQAEAIGERRFVTTPEPGTMEFRRLVRAMNTLSERVRTMLADESRRLEQLRRQTQHDDITGLLNRDQFMNRLDSVLARDDARSAGTLLIARLGDLAALNQHLGRETTNRLLRDIAAQYAAFAVPHGDWEAGRIGSSDFALLAPGQRDPAAIASELAQRLDTALNVTAEGRGIRLPLAAGAFAAGESRSSLLARVDSALAVAERAGERAIEIATESTTALPFPDPQAWRTALTESLERNDIRLARFPVLGPDGTLLHYEAPMRLMLDGTWQSAGYFMPWVARLGLAARFDAAVARLAMRETATSATPLGINISAESLADASFRSELFTLLQGNPAAAQRLWIEVPEYGALLHQPEFRAFCLALRPFGCKLGIEHAGPRFARLNDLHELGLDYIKIDAALIHGIDSDASSQGFLRSLCTIAHSIGLLTIAEGVGTEAEKRALPAFGVDAMTGPTIEAPQPLQASPAPGAVRL</sequence>
<dbReference type="PROSITE" id="PS50885">
    <property type="entry name" value="HAMP"/>
    <property type="match status" value="1"/>
</dbReference>
<dbReference type="SMART" id="SM00052">
    <property type="entry name" value="EAL"/>
    <property type="match status" value="1"/>
</dbReference>
<dbReference type="CDD" id="cd01948">
    <property type="entry name" value="EAL"/>
    <property type="match status" value="1"/>
</dbReference>
<proteinExistence type="predicted"/>
<dbReference type="Gene3D" id="3.30.70.270">
    <property type="match status" value="1"/>
</dbReference>
<dbReference type="RefSeq" id="WP_169199088.1">
    <property type="nucleotide sequence ID" value="NZ_WTVH02000010.1"/>
</dbReference>
<evidence type="ECO:0000259" key="4">
    <source>
        <dbReference type="PROSITE" id="PS50887"/>
    </source>
</evidence>
<name>A0ABX1N3K5_9RHOO</name>
<dbReference type="Gene3D" id="6.20.270.20">
    <property type="entry name" value="LapD/MoxY periplasmic domain"/>
    <property type="match status" value="1"/>
</dbReference>
<dbReference type="PANTHER" id="PTHR33121:SF23">
    <property type="entry name" value="CYCLIC DI-GMP PHOSPHODIESTERASE PDEB"/>
    <property type="match status" value="1"/>
</dbReference>
<keyword evidence="1" id="KW-0472">Membrane</keyword>
<gene>
    <name evidence="5" type="ORF">GO608_10905</name>
</gene>
<feature type="domain" description="GGDEF" evidence="4">
    <location>
        <begin position="263"/>
        <end position="394"/>
    </location>
</feature>
<dbReference type="Proteomes" id="UP000601990">
    <property type="component" value="Unassembled WGS sequence"/>
</dbReference>
<dbReference type="PROSITE" id="PS50883">
    <property type="entry name" value="EAL"/>
    <property type="match status" value="1"/>
</dbReference>
<dbReference type="InterPro" id="IPR035919">
    <property type="entry name" value="EAL_sf"/>
</dbReference>
<dbReference type="InterPro" id="IPR001633">
    <property type="entry name" value="EAL_dom"/>
</dbReference>
<organism evidence="5 6">
    <name type="scientific">Aromatoleum buckelii</name>
    <dbReference type="NCBI Taxonomy" id="200254"/>
    <lineage>
        <taxon>Bacteria</taxon>
        <taxon>Pseudomonadati</taxon>
        <taxon>Pseudomonadota</taxon>
        <taxon>Betaproteobacteria</taxon>
        <taxon>Rhodocyclales</taxon>
        <taxon>Rhodocyclaceae</taxon>
        <taxon>Aromatoleum</taxon>
    </lineage>
</organism>